<keyword evidence="4" id="KW-1185">Reference proteome</keyword>
<dbReference type="InterPro" id="IPR019826">
    <property type="entry name" value="Carboxylesterase_B_AS"/>
</dbReference>
<evidence type="ECO:0000259" key="2">
    <source>
        <dbReference type="Pfam" id="PF07859"/>
    </source>
</evidence>
<evidence type="ECO:0000313" key="4">
    <source>
        <dbReference type="Proteomes" id="UP000830434"/>
    </source>
</evidence>
<dbReference type="RefSeq" id="WP_248656024.1">
    <property type="nucleotide sequence ID" value="NZ_CP096658.1"/>
</dbReference>
<dbReference type="Pfam" id="PF07859">
    <property type="entry name" value="Abhydrolase_3"/>
    <property type="match status" value="1"/>
</dbReference>
<sequence>MTEPLRTELDPEVTDVIADIESAGVPEWSAMSVESARRVEDEVFSGGDPPEVEFVRELAIPGPDGSAGDRTPEIPIRVYRHADPGGDADPAPVLVYYHGGGWVLGTLDSIDGVCRRLARRGECVVVSVDYRLAPEHPFPAAVDDADAALRWVADHAASFGGDPERLAVGGTSAGGNLAAVTALRARDARRDSERDDPPAVARQFLFYPITDYAFDTDSYAENADGPLLTEADMRWFWDRYLRSDVDGANPYASPLRAPDLSGLPPATVVTCGFDPLRDEGVAYAERLAAAGVEVRHDHHPDQPHGFLSTAASVAAADAALDEIGAELRSL</sequence>
<dbReference type="AlphaFoldDB" id="A0A8U0ILR5"/>
<dbReference type="InterPro" id="IPR029058">
    <property type="entry name" value="AB_hydrolase_fold"/>
</dbReference>
<gene>
    <name evidence="3" type="ORF">M0R88_05865</name>
</gene>
<dbReference type="KEGG" id="haxz:M0R88_05865"/>
<dbReference type="Proteomes" id="UP000830434">
    <property type="component" value="Chromosome"/>
</dbReference>
<dbReference type="GO" id="GO:0016787">
    <property type="term" value="F:hydrolase activity"/>
    <property type="evidence" value="ECO:0007669"/>
    <property type="project" value="UniProtKB-KW"/>
</dbReference>
<proteinExistence type="predicted"/>
<evidence type="ECO:0000313" key="3">
    <source>
        <dbReference type="EMBL" id="UPW01626.1"/>
    </source>
</evidence>
<accession>A0A8U0ILR5</accession>
<dbReference type="SUPFAM" id="SSF53474">
    <property type="entry name" value="alpha/beta-Hydrolases"/>
    <property type="match status" value="1"/>
</dbReference>
<dbReference type="EMBL" id="CP096658">
    <property type="protein sequence ID" value="UPW01626.1"/>
    <property type="molecule type" value="Genomic_DNA"/>
</dbReference>
<dbReference type="PROSITE" id="PS00122">
    <property type="entry name" value="CARBOXYLESTERASE_B_1"/>
    <property type="match status" value="1"/>
</dbReference>
<protein>
    <submittedName>
        <fullName evidence="3">Alpha/beta hydrolase</fullName>
    </submittedName>
</protein>
<dbReference type="Gene3D" id="3.40.50.1820">
    <property type="entry name" value="alpha/beta hydrolase"/>
    <property type="match status" value="1"/>
</dbReference>
<dbReference type="FunFam" id="3.40.50.1820:FF:000089">
    <property type="entry name" value="Alpha/beta hydrolase"/>
    <property type="match status" value="1"/>
</dbReference>
<dbReference type="GeneID" id="72189362"/>
<organism evidence="3 4">
    <name type="scientific">Halorussus gelatinilyticus</name>
    <dbReference type="NCBI Taxonomy" id="2937524"/>
    <lineage>
        <taxon>Archaea</taxon>
        <taxon>Methanobacteriati</taxon>
        <taxon>Methanobacteriota</taxon>
        <taxon>Stenosarchaea group</taxon>
        <taxon>Halobacteria</taxon>
        <taxon>Halobacteriales</taxon>
        <taxon>Haladaptataceae</taxon>
        <taxon>Halorussus</taxon>
    </lineage>
</organism>
<dbReference type="InterPro" id="IPR050300">
    <property type="entry name" value="GDXG_lipolytic_enzyme"/>
</dbReference>
<dbReference type="InterPro" id="IPR013094">
    <property type="entry name" value="AB_hydrolase_3"/>
</dbReference>
<keyword evidence="1 3" id="KW-0378">Hydrolase</keyword>
<evidence type="ECO:0000256" key="1">
    <source>
        <dbReference type="ARBA" id="ARBA00022801"/>
    </source>
</evidence>
<name>A0A8U0ILR5_9EURY</name>
<reference evidence="3" key="1">
    <citation type="submission" date="2022-04" db="EMBL/GenBank/DDBJ databases">
        <title>Diverse halophilic archaea isolated from saline environments.</title>
        <authorList>
            <person name="Cui H.-L."/>
        </authorList>
    </citation>
    <scope>NUCLEOTIDE SEQUENCE</scope>
    <source>
        <strain evidence="3">XZYJT40</strain>
    </source>
</reference>
<feature type="domain" description="Alpha/beta hydrolase fold-3" evidence="2">
    <location>
        <begin position="94"/>
        <end position="307"/>
    </location>
</feature>
<dbReference type="PANTHER" id="PTHR48081:SF8">
    <property type="entry name" value="ALPHA_BETA HYDROLASE FOLD-3 DOMAIN-CONTAINING PROTEIN-RELATED"/>
    <property type="match status" value="1"/>
</dbReference>
<dbReference type="PANTHER" id="PTHR48081">
    <property type="entry name" value="AB HYDROLASE SUPERFAMILY PROTEIN C4A8.06C"/>
    <property type="match status" value="1"/>
</dbReference>